<evidence type="ECO:0000313" key="1">
    <source>
        <dbReference type="EMBL" id="KAG7164545.1"/>
    </source>
</evidence>
<protein>
    <submittedName>
        <fullName evidence="1">Uncharacterized protein</fullName>
    </submittedName>
</protein>
<reference evidence="1" key="1">
    <citation type="journal article" date="2021" name="Sci. Adv.">
        <title>The American lobster genome reveals insights on longevity, neural, and immune adaptations.</title>
        <authorList>
            <person name="Polinski J.M."/>
            <person name="Zimin A.V."/>
            <person name="Clark K.F."/>
            <person name="Kohn A.B."/>
            <person name="Sadowski N."/>
            <person name="Timp W."/>
            <person name="Ptitsyn A."/>
            <person name="Khanna P."/>
            <person name="Romanova D.Y."/>
            <person name="Williams P."/>
            <person name="Greenwood S.J."/>
            <person name="Moroz L.L."/>
            <person name="Walt D.R."/>
            <person name="Bodnar A.G."/>
        </authorList>
    </citation>
    <scope>NUCLEOTIDE SEQUENCE</scope>
    <source>
        <strain evidence="1">GMGI-L3</strain>
    </source>
</reference>
<dbReference type="Proteomes" id="UP000747542">
    <property type="component" value="Unassembled WGS sequence"/>
</dbReference>
<keyword evidence="2" id="KW-1185">Reference proteome</keyword>
<dbReference type="EMBL" id="JAHLQT010025264">
    <property type="protein sequence ID" value="KAG7164545.1"/>
    <property type="molecule type" value="Genomic_DNA"/>
</dbReference>
<dbReference type="AlphaFoldDB" id="A0A8J5K043"/>
<sequence length="66" mass="7278">MLLVLYIETPGFSSRVNCATQSGMPNIHGCQGVCRDETKGKTEEANVMCVIIEVIKHQSQLQTQIV</sequence>
<name>A0A8J5K043_HOMAM</name>
<evidence type="ECO:0000313" key="2">
    <source>
        <dbReference type="Proteomes" id="UP000747542"/>
    </source>
</evidence>
<comment type="caution">
    <text evidence="1">The sequence shown here is derived from an EMBL/GenBank/DDBJ whole genome shotgun (WGS) entry which is preliminary data.</text>
</comment>
<gene>
    <name evidence="1" type="ORF">Hamer_G031031</name>
</gene>
<accession>A0A8J5K043</accession>
<organism evidence="1 2">
    <name type="scientific">Homarus americanus</name>
    <name type="common">American lobster</name>
    <dbReference type="NCBI Taxonomy" id="6706"/>
    <lineage>
        <taxon>Eukaryota</taxon>
        <taxon>Metazoa</taxon>
        <taxon>Ecdysozoa</taxon>
        <taxon>Arthropoda</taxon>
        <taxon>Crustacea</taxon>
        <taxon>Multicrustacea</taxon>
        <taxon>Malacostraca</taxon>
        <taxon>Eumalacostraca</taxon>
        <taxon>Eucarida</taxon>
        <taxon>Decapoda</taxon>
        <taxon>Pleocyemata</taxon>
        <taxon>Astacidea</taxon>
        <taxon>Nephropoidea</taxon>
        <taxon>Nephropidae</taxon>
        <taxon>Homarus</taxon>
    </lineage>
</organism>
<proteinExistence type="predicted"/>